<organism evidence="2 3">
    <name type="scientific">Parasponia andersonii</name>
    <name type="common">Sponia andersonii</name>
    <dbReference type="NCBI Taxonomy" id="3476"/>
    <lineage>
        <taxon>Eukaryota</taxon>
        <taxon>Viridiplantae</taxon>
        <taxon>Streptophyta</taxon>
        <taxon>Embryophyta</taxon>
        <taxon>Tracheophyta</taxon>
        <taxon>Spermatophyta</taxon>
        <taxon>Magnoliopsida</taxon>
        <taxon>eudicotyledons</taxon>
        <taxon>Gunneridae</taxon>
        <taxon>Pentapetalae</taxon>
        <taxon>rosids</taxon>
        <taxon>fabids</taxon>
        <taxon>Rosales</taxon>
        <taxon>Cannabaceae</taxon>
        <taxon>Parasponia</taxon>
    </lineage>
</organism>
<reference evidence="3" key="1">
    <citation type="submission" date="2016-06" db="EMBL/GenBank/DDBJ databases">
        <title>Parallel loss of symbiosis genes in relatives of nitrogen-fixing non-legume Parasponia.</title>
        <authorList>
            <person name="Van Velzen R."/>
            <person name="Holmer R."/>
            <person name="Bu F."/>
            <person name="Rutten L."/>
            <person name="Van Zeijl A."/>
            <person name="Liu W."/>
            <person name="Santuari L."/>
            <person name="Cao Q."/>
            <person name="Sharma T."/>
            <person name="Shen D."/>
            <person name="Roswanjaya Y."/>
            <person name="Wardhani T."/>
            <person name="Kalhor M.S."/>
            <person name="Jansen J."/>
            <person name="Van den Hoogen J."/>
            <person name="Gungor B."/>
            <person name="Hartog M."/>
            <person name="Hontelez J."/>
            <person name="Verver J."/>
            <person name="Yang W.-C."/>
            <person name="Schijlen E."/>
            <person name="Repin R."/>
            <person name="Schilthuizen M."/>
            <person name="Schranz E."/>
            <person name="Heidstra R."/>
            <person name="Miyata K."/>
            <person name="Fedorova E."/>
            <person name="Kohlen W."/>
            <person name="Bisseling T."/>
            <person name="Smit S."/>
            <person name="Geurts R."/>
        </authorList>
    </citation>
    <scope>NUCLEOTIDE SEQUENCE [LARGE SCALE GENOMIC DNA]</scope>
    <source>
        <strain evidence="3">cv. WU1-14</strain>
    </source>
</reference>
<dbReference type="Proteomes" id="UP000237105">
    <property type="component" value="Unassembled WGS sequence"/>
</dbReference>
<evidence type="ECO:0000313" key="2">
    <source>
        <dbReference type="EMBL" id="PON35427.1"/>
    </source>
</evidence>
<sequence length="100" mass="11388">MGPVSRRMDIEIGASSGKTFMGSQLHWQRSEPFQAMEVMVWCSSAPELPSLTGCDAQQLQEGVHRSLVGFWCSSLDFRERERERAESIGRKGRRSRGREK</sequence>
<keyword evidence="3" id="KW-1185">Reference proteome</keyword>
<accession>A0A2P5AFV5</accession>
<name>A0A2P5AFV5_PARAD</name>
<comment type="caution">
    <text evidence="2">The sequence shown here is derived from an EMBL/GenBank/DDBJ whole genome shotgun (WGS) entry which is preliminary data.</text>
</comment>
<evidence type="ECO:0000256" key="1">
    <source>
        <dbReference type="SAM" id="MobiDB-lite"/>
    </source>
</evidence>
<evidence type="ECO:0000313" key="3">
    <source>
        <dbReference type="Proteomes" id="UP000237105"/>
    </source>
</evidence>
<gene>
    <name evidence="2" type="ORF">PanWU01x14_336630</name>
</gene>
<dbReference type="AlphaFoldDB" id="A0A2P5AFV5"/>
<dbReference type="EMBL" id="JXTB01000613">
    <property type="protein sequence ID" value="PON35427.1"/>
    <property type="molecule type" value="Genomic_DNA"/>
</dbReference>
<protein>
    <submittedName>
        <fullName evidence="2">Uncharacterized protein</fullName>
    </submittedName>
</protein>
<feature type="compositionally biased region" description="Basic and acidic residues" evidence="1">
    <location>
        <begin position="79"/>
        <end position="89"/>
    </location>
</feature>
<feature type="region of interest" description="Disordered" evidence="1">
    <location>
        <begin position="79"/>
        <end position="100"/>
    </location>
</feature>
<proteinExistence type="predicted"/>
<feature type="compositionally biased region" description="Basic residues" evidence="1">
    <location>
        <begin position="90"/>
        <end position="100"/>
    </location>
</feature>